<dbReference type="GO" id="GO:0052913">
    <property type="term" value="F:16S rRNA (guanine(966)-N(2))-methyltransferase activity"/>
    <property type="evidence" value="ECO:0007669"/>
    <property type="project" value="UniProtKB-EC"/>
</dbReference>
<dbReference type="GO" id="GO:0003676">
    <property type="term" value="F:nucleic acid binding"/>
    <property type="evidence" value="ECO:0007669"/>
    <property type="project" value="InterPro"/>
</dbReference>
<dbReference type="InterPro" id="IPR029063">
    <property type="entry name" value="SAM-dependent_MTases_sf"/>
</dbReference>
<dbReference type="EC" id="2.1.1.171" evidence="3"/>
<protein>
    <submittedName>
        <fullName evidence="3">16S rRNA (Guanine(966)-N(2))-methyltransferase RsmD</fullName>
        <ecNumber evidence="3">2.1.1.171</ecNumber>
    </submittedName>
</protein>
<evidence type="ECO:0000313" key="3">
    <source>
        <dbReference type="EMBL" id="RHW46908.1"/>
    </source>
</evidence>
<dbReference type="InterPro" id="IPR002052">
    <property type="entry name" value="DNA_methylase_N6_adenine_CS"/>
</dbReference>
<dbReference type="Gene3D" id="3.40.50.150">
    <property type="entry name" value="Vaccinia Virus protein VP39"/>
    <property type="match status" value="1"/>
</dbReference>
<dbReference type="RefSeq" id="WP_118910698.1">
    <property type="nucleotide sequence ID" value="NZ_QOCS01000009.1"/>
</dbReference>
<comment type="caution">
    <text evidence="3">The sequence shown here is derived from an EMBL/GenBank/DDBJ whole genome shotgun (WGS) entry which is preliminary data.</text>
</comment>
<name>A0A3R6V6N5_9LACO</name>
<dbReference type="Proteomes" id="UP000284822">
    <property type="component" value="Unassembled WGS sequence"/>
</dbReference>
<dbReference type="EMBL" id="QOCS01000009">
    <property type="protein sequence ID" value="RHW46908.1"/>
    <property type="molecule type" value="Genomic_DNA"/>
</dbReference>
<dbReference type="Pfam" id="PF03602">
    <property type="entry name" value="Cons_hypoth95"/>
    <property type="match status" value="1"/>
</dbReference>
<dbReference type="PANTHER" id="PTHR43542:SF1">
    <property type="entry name" value="METHYLTRANSFERASE"/>
    <property type="match status" value="1"/>
</dbReference>
<dbReference type="PANTHER" id="PTHR43542">
    <property type="entry name" value="METHYLTRANSFERASE"/>
    <property type="match status" value="1"/>
</dbReference>
<dbReference type="NCBIfam" id="TIGR00095">
    <property type="entry name" value="16S rRNA (guanine(966)-N(2))-methyltransferase RsmD"/>
    <property type="match status" value="1"/>
</dbReference>
<gene>
    <name evidence="3" type="primary">rsmD</name>
    <name evidence="3" type="ORF">DS832_05325</name>
</gene>
<keyword evidence="1 3" id="KW-0489">Methyltransferase</keyword>
<sequence>MRVIAGELGGLSLTTVSGRSTRPTGAKVKEAMFNILNPYLTFKTIGVDLFAGSGALGIEAISHGIAQMYLVDKSHAAIKAIKANVSKTHLDDRFKILPISAQQATQQFIQKQLKFDLLILDPPYVQHVNPDIVATFIENKLLNAQAIILLETDYDLQDRHRSDCSVIAAKQYGQTFVEIWQYKGK</sequence>
<evidence type="ECO:0000256" key="1">
    <source>
        <dbReference type="ARBA" id="ARBA00022603"/>
    </source>
</evidence>
<keyword evidence="2 3" id="KW-0808">Transferase</keyword>
<evidence type="ECO:0000313" key="4">
    <source>
        <dbReference type="Proteomes" id="UP000284822"/>
    </source>
</evidence>
<organism evidence="3 4">
    <name type="scientific">Bombilactobacillus bombi</name>
    <dbReference type="NCBI Taxonomy" id="1303590"/>
    <lineage>
        <taxon>Bacteria</taxon>
        <taxon>Bacillati</taxon>
        <taxon>Bacillota</taxon>
        <taxon>Bacilli</taxon>
        <taxon>Lactobacillales</taxon>
        <taxon>Lactobacillaceae</taxon>
        <taxon>Bombilactobacillus</taxon>
    </lineage>
</organism>
<accession>A0A3R6V6N5</accession>
<dbReference type="SUPFAM" id="SSF53335">
    <property type="entry name" value="S-adenosyl-L-methionine-dependent methyltransferases"/>
    <property type="match status" value="1"/>
</dbReference>
<proteinExistence type="predicted"/>
<dbReference type="PIRSF" id="PIRSF004553">
    <property type="entry name" value="CHP00095"/>
    <property type="match status" value="1"/>
</dbReference>
<dbReference type="CDD" id="cd02440">
    <property type="entry name" value="AdoMet_MTases"/>
    <property type="match status" value="1"/>
</dbReference>
<dbReference type="InterPro" id="IPR004398">
    <property type="entry name" value="RNA_MeTrfase_RsmD"/>
</dbReference>
<reference evidence="3 4" key="1">
    <citation type="submission" date="2018-07" db="EMBL/GenBank/DDBJ databases">
        <title>Genome sequences of six Lactobacillus spp. isolated from bumble bee guts.</title>
        <authorList>
            <person name="Motta E.V.S."/>
            <person name="Moran N.A."/>
        </authorList>
    </citation>
    <scope>NUCLEOTIDE SEQUENCE [LARGE SCALE GENOMIC DNA]</scope>
    <source>
        <strain evidence="3 4">LV-8.1</strain>
    </source>
</reference>
<evidence type="ECO:0000256" key="2">
    <source>
        <dbReference type="ARBA" id="ARBA00022679"/>
    </source>
</evidence>
<dbReference type="AlphaFoldDB" id="A0A3R6V6N5"/>
<dbReference type="PROSITE" id="PS00092">
    <property type="entry name" value="N6_MTASE"/>
    <property type="match status" value="1"/>
</dbReference>